<keyword evidence="11" id="KW-1185">Reference proteome</keyword>
<evidence type="ECO:0000256" key="2">
    <source>
        <dbReference type="ARBA" id="ARBA00023012"/>
    </source>
</evidence>
<evidence type="ECO:0000256" key="5">
    <source>
        <dbReference type="ARBA" id="ARBA00023163"/>
    </source>
</evidence>
<gene>
    <name evidence="10" type="ORF">FHP25_12010</name>
</gene>
<sequence length="255" mass="28402">MVSKGSQSKDVNPSRVILVDDDDMFREALRNNLKDAGLDVLAFGDSRVALEHLKVDRSATLALLDWKMPAMSGIELLRKMREAEIDVPVVFLTVLGEPFYEETALADGAVDFIDKSRTFTIIQKRIEMILARGREDGGGTLDSGGEPLSIGHLELNPVSCRAVWKGRQVDLTVAEFAVVEHLARNAGQDVRYRDLYNAVRGPGFAAGFGSEGYRANVRSFVKRIRQKFRDLDDTFECIENYPGFGYRWSSNGPPV</sequence>
<dbReference type="Gene3D" id="1.10.10.10">
    <property type="entry name" value="Winged helix-like DNA-binding domain superfamily/Winged helix DNA-binding domain"/>
    <property type="match status" value="1"/>
</dbReference>
<evidence type="ECO:0000256" key="4">
    <source>
        <dbReference type="ARBA" id="ARBA00023125"/>
    </source>
</evidence>
<protein>
    <submittedName>
        <fullName evidence="10">Response regulator transcription factor</fullName>
    </submittedName>
</protein>
<dbReference type="InterPro" id="IPR001789">
    <property type="entry name" value="Sig_transdc_resp-reg_receiver"/>
</dbReference>
<dbReference type="GO" id="GO:0006355">
    <property type="term" value="P:regulation of DNA-templated transcription"/>
    <property type="evidence" value="ECO:0007669"/>
    <property type="project" value="InterPro"/>
</dbReference>
<evidence type="ECO:0000259" key="9">
    <source>
        <dbReference type="PROSITE" id="PS51755"/>
    </source>
</evidence>
<dbReference type="PANTHER" id="PTHR48111:SF1">
    <property type="entry name" value="TWO-COMPONENT RESPONSE REGULATOR ORR33"/>
    <property type="match status" value="1"/>
</dbReference>
<evidence type="ECO:0000256" key="6">
    <source>
        <dbReference type="PROSITE-ProRule" id="PRU00169"/>
    </source>
</evidence>
<dbReference type="SUPFAM" id="SSF46894">
    <property type="entry name" value="C-terminal effector domain of the bipartite response regulators"/>
    <property type="match status" value="1"/>
</dbReference>
<dbReference type="RefSeq" id="WP_147847175.1">
    <property type="nucleotide sequence ID" value="NZ_VDUZ01000011.1"/>
</dbReference>
<dbReference type="EMBL" id="VDUZ01000011">
    <property type="protein sequence ID" value="TXL76366.1"/>
    <property type="molecule type" value="Genomic_DNA"/>
</dbReference>
<dbReference type="Pfam" id="PF00486">
    <property type="entry name" value="Trans_reg_C"/>
    <property type="match status" value="1"/>
</dbReference>
<keyword evidence="2" id="KW-0902">Two-component regulatory system</keyword>
<dbReference type="Gene3D" id="3.40.50.2300">
    <property type="match status" value="1"/>
</dbReference>
<evidence type="ECO:0000259" key="8">
    <source>
        <dbReference type="PROSITE" id="PS50110"/>
    </source>
</evidence>
<dbReference type="PROSITE" id="PS51755">
    <property type="entry name" value="OMPR_PHOB"/>
    <property type="match status" value="1"/>
</dbReference>
<feature type="domain" description="OmpR/PhoB-type" evidence="9">
    <location>
        <begin position="145"/>
        <end position="250"/>
    </location>
</feature>
<dbReference type="InterPro" id="IPR001867">
    <property type="entry name" value="OmpR/PhoB-type_DNA-bd"/>
</dbReference>
<dbReference type="InterPro" id="IPR039420">
    <property type="entry name" value="WalR-like"/>
</dbReference>
<dbReference type="GO" id="GO:0005829">
    <property type="term" value="C:cytosol"/>
    <property type="evidence" value="ECO:0007669"/>
    <property type="project" value="TreeGrafter"/>
</dbReference>
<name>A0A5C8PNU6_9HYPH</name>
<feature type="modified residue" description="4-aspartylphosphate" evidence="6">
    <location>
        <position position="65"/>
    </location>
</feature>
<keyword evidence="1 6" id="KW-0597">Phosphoprotein</keyword>
<evidence type="ECO:0000256" key="3">
    <source>
        <dbReference type="ARBA" id="ARBA00023015"/>
    </source>
</evidence>
<keyword evidence="5" id="KW-0804">Transcription</keyword>
<reference evidence="10 11" key="1">
    <citation type="submission" date="2019-06" db="EMBL/GenBank/DDBJ databases">
        <title>New taxonomy in bacterial strain CC-CFT640, isolated from vineyard.</title>
        <authorList>
            <person name="Lin S.-Y."/>
            <person name="Tsai C.-F."/>
            <person name="Young C.-C."/>
        </authorList>
    </citation>
    <scope>NUCLEOTIDE SEQUENCE [LARGE SCALE GENOMIC DNA]</scope>
    <source>
        <strain evidence="10 11">CC-CFT640</strain>
    </source>
</reference>
<evidence type="ECO:0000256" key="7">
    <source>
        <dbReference type="PROSITE-ProRule" id="PRU01091"/>
    </source>
</evidence>
<dbReference type="GO" id="GO:0000156">
    <property type="term" value="F:phosphorelay response regulator activity"/>
    <property type="evidence" value="ECO:0007669"/>
    <property type="project" value="TreeGrafter"/>
</dbReference>
<proteinExistence type="predicted"/>
<organism evidence="10 11">
    <name type="scientific">Vineibacter terrae</name>
    <dbReference type="NCBI Taxonomy" id="2586908"/>
    <lineage>
        <taxon>Bacteria</taxon>
        <taxon>Pseudomonadati</taxon>
        <taxon>Pseudomonadota</taxon>
        <taxon>Alphaproteobacteria</taxon>
        <taxon>Hyphomicrobiales</taxon>
        <taxon>Vineibacter</taxon>
    </lineage>
</organism>
<evidence type="ECO:0000313" key="11">
    <source>
        <dbReference type="Proteomes" id="UP000321638"/>
    </source>
</evidence>
<dbReference type="Pfam" id="PF00072">
    <property type="entry name" value="Response_reg"/>
    <property type="match status" value="1"/>
</dbReference>
<comment type="caution">
    <text evidence="10">The sequence shown here is derived from an EMBL/GenBank/DDBJ whole genome shotgun (WGS) entry which is preliminary data.</text>
</comment>
<dbReference type="Proteomes" id="UP000321638">
    <property type="component" value="Unassembled WGS sequence"/>
</dbReference>
<dbReference type="PROSITE" id="PS50110">
    <property type="entry name" value="RESPONSE_REGULATORY"/>
    <property type="match status" value="1"/>
</dbReference>
<feature type="domain" description="Response regulatory" evidence="8">
    <location>
        <begin position="15"/>
        <end position="130"/>
    </location>
</feature>
<dbReference type="InterPro" id="IPR011006">
    <property type="entry name" value="CheY-like_superfamily"/>
</dbReference>
<dbReference type="CDD" id="cd00383">
    <property type="entry name" value="trans_reg_C"/>
    <property type="match status" value="1"/>
</dbReference>
<dbReference type="AlphaFoldDB" id="A0A5C8PNU6"/>
<accession>A0A5C8PNU6</accession>
<evidence type="ECO:0000313" key="10">
    <source>
        <dbReference type="EMBL" id="TXL76366.1"/>
    </source>
</evidence>
<dbReference type="OrthoDB" id="9802426at2"/>
<dbReference type="InterPro" id="IPR016032">
    <property type="entry name" value="Sig_transdc_resp-reg_C-effctor"/>
</dbReference>
<keyword evidence="3" id="KW-0805">Transcription regulation</keyword>
<dbReference type="SUPFAM" id="SSF52172">
    <property type="entry name" value="CheY-like"/>
    <property type="match status" value="1"/>
</dbReference>
<dbReference type="InterPro" id="IPR036388">
    <property type="entry name" value="WH-like_DNA-bd_sf"/>
</dbReference>
<dbReference type="GO" id="GO:0032993">
    <property type="term" value="C:protein-DNA complex"/>
    <property type="evidence" value="ECO:0007669"/>
    <property type="project" value="TreeGrafter"/>
</dbReference>
<dbReference type="GO" id="GO:0000976">
    <property type="term" value="F:transcription cis-regulatory region binding"/>
    <property type="evidence" value="ECO:0007669"/>
    <property type="project" value="TreeGrafter"/>
</dbReference>
<dbReference type="SMART" id="SM00448">
    <property type="entry name" value="REC"/>
    <property type="match status" value="1"/>
</dbReference>
<evidence type="ECO:0000256" key="1">
    <source>
        <dbReference type="ARBA" id="ARBA00022553"/>
    </source>
</evidence>
<dbReference type="CDD" id="cd00156">
    <property type="entry name" value="REC"/>
    <property type="match status" value="1"/>
</dbReference>
<feature type="DNA-binding region" description="OmpR/PhoB-type" evidence="7">
    <location>
        <begin position="145"/>
        <end position="250"/>
    </location>
</feature>
<dbReference type="PANTHER" id="PTHR48111">
    <property type="entry name" value="REGULATOR OF RPOS"/>
    <property type="match status" value="1"/>
</dbReference>
<dbReference type="SMART" id="SM00862">
    <property type="entry name" value="Trans_reg_C"/>
    <property type="match status" value="1"/>
</dbReference>
<keyword evidence="4 7" id="KW-0238">DNA-binding</keyword>